<proteinExistence type="predicted"/>
<dbReference type="STRING" id="1814289.SAMN05216410_3222"/>
<evidence type="ECO:0000313" key="1">
    <source>
        <dbReference type="EMBL" id="SDD38632.1"/>
    </source>
</evidence>
<sequence length="244" mass="24424">MNLSTRAVASACAAAAIAGGAYLGAVPLLVVLGALVVLFAAGWAPLLGLPVPGGTFFVVVLPGLGALAAAQVTQSEPWLANLPLVVAMGVLLAFINELLRGDGRERLVESLVGGVSGMVVAVSAAGWISAYKTDDGMSLVVLSAVSLAAASAASAARLHGWLTLVATIVGSVVVAIAVALVMPDLAWLDGLWTGLVAGALIGSLQLLFDKLPELRRPRAALAAIVLPVAVGGILVYVVGRILVG</sequence>
<protein>
    <submittedName>
        <fullName evidence="1">Uncharacterized protein</fullName>
    </submittedName>
</protein>
<accession>A0A1G6UB57</accession>
<keyword evidence="2" id="KW-1185">Reference proteome</keyword>
<dbReference type="AlphaFoldDB" id="A0A1G6UB57"/>
<evidence type="ECO:0000313" key="2">
    <source>
        <dbReference type="Proteomes" id="UP000199039"/>
    </source>
</evidence>
<dbReference type="EMBL" id="FMYH01000007">
    <property type="protein sequence ID" value="SDD38632.1"/>
    <property type="molecule type" value="Genomic_DNA"/>
</dbReference>
<gene>
    <name evidence="1" type="ORF">SAMN05216410_3222</name>
</gene>
<organism evidence="1 2">
    <name type="scientific">Sanguibacter gelidistatuariae</name>
    <dbReference type="NCBI Taxonomy" id="1814289"/>
    <lineage>
        <taxon>Bacteria</taxon>
        <taxon>Bacillati</taxon>
        <taxon>Actinomycetota</taxon>
        <taxon>Actinomycetes</taxon>
        <taxon>Micrococcales</taxon>
        <taxon>Sanguibacteraceae</taxon>
        <taxon>Sanguibacter</taxon>
    </lineage>
</organism>
<dbReference type="OrthoDB" id="3250762at2"/>
<name>A0A1G6UB57_9MICO</name>
<reference evidence="1 2" key="1">
    <citation type="submission" date="2016-09" db="EMBL/GenBank/DDBJ databases">
        <authorList>
            <person name="Capua I."/>
            <person name="De Benedictis P."/>
            <person name="Joannis T."/>
            <person name="Lombin L.H."/>
            <person name="Cattoli G."/>
        </authorList>
    </citation>
    <scope>NUCLEOTIDE SEQUENCE [LARGE SCALE GENOMIC DNA]</scope>
    <source>
        <strain evidence="1 2">ISLP-3</strain>
    </source>
</reference>
<dbReference type="RefSeq" id="WP_093185106.1">
    <property type="nucleotide sequence ID" value="NZ_FMYH01000007.1"/>
</dbReference>
<dbReference type="Proteomes" id="UP000199039">
    <property type="component" value="Unassembled WGS sequence"/>
</dbReference>